<accession>A0A485D5P5</accession>
<gene>
    <name evidence="1" type="ORF">NCTC12998_07288</name>
</gene>
<dbReference type="AlphaFoldDB" id="A0A485D5P5"/>
<dbReference type="Proteomes" id="UP000345637">
    <property type="component" value="Unassembled WGS sequence"/>
</dbReference>
<dbReference type="EMBL" id="CAADJE010000041">
    <property type="protein sequence ID" value="VFS92173.1"/>
    <property type="molecule type" value="Genomic_DNA"/>
</dbReference>
<sequence length="59" mass="6813">MNDLVEDVLDAKDVIDNAVSHTYNSIRDKITELFGSTADQYLENRPLWRTNYLILRKAG</sequence>
<proteinExistence type="predicted"/>
<reference evidence="1 2" key="1">
    <citation type="submission" date="2019-03" db="EMBL/GenBank/DDBJ databases">
        <authorList>
            <consortium name="Pathogen Informatics"/>
        </authorList>
    </citation>
    <scope>NUCLEOTIDE SEQUENCE [LARGE SCALE GENOMIC DNA]</scope>
    <source>
        <strain evidence="1 2">NCTC12998</strain>
    </source>
</reference>
<evidence type="ECO:0000313" key="2">
    <source>
        <dbReference type="Proteomes" id="UP000345637"/>
    </source>
</evidence>
<organism evidence="1 2">
    <name type="scientific">Raoultella planticola</name>
    <name type="common">Klebsiella planticola</name>
    <dbReference type="NCBI Taxonomy" id="575"/>
    <lineage>
        <taxon>Bacteria</taxon>
        <taxon>Pseudomonadati</taxon>
        <taxon>Pseudomonadota</taxon>
        <taxon>Gammaproteobacteria</taxon>
        <taxon>Enterobacterales</taxon>
        <taxon>Enterobacteriaceae</taxon>
        <taxon>Klebsiella/Raoultella group</taxon>
        <taxon>Raoultella</taxon>
    </lineage>
</organism>
<name>A0A485D5P5_RAOPL</name>
<evidence type="ECO:0000313" key="1">
    <source>
        <dbReference type="EMBL" id="VFS92173.1"/>
    </source>
</evidence>
<protein>
    <submittedName>
        <fullName evidence="1">Uncharacterized protein</fullName>
    </submittedName>
</protein>